<dbReference type="SUPFAM" id="SSF46785">
    <property type="entry name" value="Winged helix' DNA-binding domain"/>
    <property type="match status" value="1"/>
</dbReference>
<dbReference type="PANTHER" id="PTHR43712:SF15">
    <property type="entry name" value="MONODICTYPHENONE CLUSTER TRANSCRIPTIONAL COACTIVATOR MDPA"/>
    <property type="match status" value="1"/>
</dbReference>
<keyword evidence="2" id="KW-1185">Reference proteome</keyword>
<dbReference type="AlphaFoldDB" id="A0AAN7C1M5"/>
<dbReference type="Gene3D" id="3.40.50.150">
    <property type="entry name" value="Vaccinia Virus protein VP39"/>
    <property type="match status" value="1"/>
</dbReference>
<reference evidence="1" key="2">
    <citation type="submission" date="2023-05" db="EMBL/GenBank/DDBJ databases">
        <authorList>
            <consortium name="Lawrence Berkeley National Laboratory"/>
            <person name="Steindorff A."/>
            <person name="Hensen N."/>
            <person name="Bonometti L."/>
            <person name="Westerberg I."/>
            <person name="Brannstrom I.O."/>
            <person name="Guillou S."/>
            <person name="Cros-Aarteil S."/>
            <person name="Calhoun S."/>
            <person name="Haridas S."/>
            <person name="Kuo A."/>
            <person name="Mondo S."/>
            <person name="Pangilinan J."/>
            <person name="Riley R."/>
            <person name="Labutti K."/>
            <person name="Andreopoulos B."/>
            <person name="Lipzen A."/>
            <person name="Chen C."/>
            <person name="Yanf M."/>
            <person name="Daum C."/>
            <person name="Ng V."/>
            <person name="Clum A."/>
            <person name="Ohm R."/>
            <person name="Martin F."/>
            <person name="Silar P."/>
            <person name="Natvig D."/>
            <person name="Lalanne C."/>
            <person name="Gautier V."/>
            <person name="Ament-Velasquez S.L."/>
            <person name="Kruys A."/>
            <person name="Hutchinson M.I."/>
            <person name="Powell A.J."/>
            <person name="Barry K."/>
            <person name="Miller A.N."/>
            <person name="Grigoriev I.V."/>
            <person name="Debuchy R."/>
            <person name="Gladieux P."/>
            <person name="Thoren M.H."/>
            <person name="Johannesson H."/>
        </authorList>
    </citation>
    <scope>NUCLEOTIDE SEQUENCE</scope>
    <source>
        <strain evidence="1">CBS 532.94</strain>
    </source>
</reference>
<dbReference type="InterPro" id="IPR029063">
    <property type="entry name" value="SAM-dependent_MTases_sf"/>
</dbReference>
<evidence type="ECO:0000313" key="2">
    <source>
        <dbReference type="Proteomes" id="UP001303760"/>
    </source>
</evidence>
<dbReference type="InterPro" id="IPR036388">
    <property type="entry name" value="WH-like_DNA-bd_sf"/>
</dbReference>
<dbReference type="InterPro" id="IPR036390">
    <property type="entry name" value="WH_DNA-bd_sf"/>
</dbReference>
<sequence length="438" mass="46968">MGSTSLREAETYIKSLAEAGKVFAITESESESSSEVQHARHCALAAASGLQTLLSEPNHFIQRLAHHIQLLSCLQWLGEFQVLAFIPLMGSVSARDVADLAGVPESHLCRIVRLTATAGFLHEPQPGHFAHTPLSAPFVTNLSYLDAVMFLAETAAPAALQMAAATPSSTGGALAEPPAESAYSLAFHTSRTFQSACEQRAKLQRQWHAYLHWTGDEGDAIRQLLSGLDWSSLRNARIVEVGAESTETAETLATLYPALHFVVQLSKTRASMATASRSTGRPGPTEAGIADESGRRISIQRRAPGTPQPIKDGAMYILHLPSSSPAVRSASPSASIIIADLQAHAAILREKPSAMLVVVSDLPPKSGAVDEAAEAKACVRDLSWLQLMNERAMDIGELMDLITGVEDGMGHLVVVNKLLSRDSTKLALCVKYQARWVP</sequence>
<reference evidence="1" key="1">
    <citation type="journal article" date="2023" name="Mol. Phylogenet. Evol.">
        <title>Genome-scale phylogeny and comparative genomics of the fungal order Sordariales.</title>
        <authorList>
            <person name="Hensen N."/>
            <person name="Bonometti L."/>
            <person name="Westerberg I."/>
            <person name="Brannstrom I.O."/>
            <person name="Guillou S."/>
            <person name="Cros-Aarteil S."/>
            <person name="Calhoun S."/>
            <person name="Haridas S."/>
            <person name="Kuo A."/>
            <person name="Mondo S."/>
            <person name="Pangilinan J."/>
            <person name="Riley R."/>
            <person name="LaButti K."/>
            <person name="Andreopoulos B."/>
            <person name="Lipzen A."/>
            <person name="Chen C."/>
            <person name="Yan M."/>
            <person name="Daum C."/>
            <person name="Ng V."/>
            <person name="Clum A."/>
            <person name="Steindorff A."/>
            <person name="Ohm R.A."/>
            <person name="Martin F."/>
            <person name="Silar P."/>
            <person name="Natvig D.O."/>
            <person name="Lalanne C."/>
            <person name="Gautier V."/>
            <person name="Ament-Velasquez S.L."/>
            <person name="Kruys A."/>
            <person name="Hutchinson M.I."/>
            <person name="Powell A.J."/>
            <person name="Barry K."/>
            <person name="Miller A.N."/>
            <person name="Grigoriev I.V."/>
            <person name="Debuchy R."/>
            <person name="Gladieux P."/>
            <person name="Hiltunen Thoren M."/>
            <person name="Johannesson H."/>
        </authorList>
    </citation>
    <scope>NUCLEOTIDE SEQUENCE</scope>
    <source>
        <strain evidence="1">CBS 532.94</strain>
    </source>
</reference>
<dbReference type="Gene3D" id="1.10.10.10">
    <property type="entry name" value="Winged helix-like DNA-binding domain superfamily/Winged helix DNA-binding domain"/>
    <property type="match status" value="1"/>
</dbReference>
<dbReference type="Proteomes" id="UP001303760">
    <property type="component" value="Unassembled WGS sequence"/>
</dbReference>
<protein>
    <recommendedName>
        <fullName evidence="3">O-methyltransferase</fullName>
    </recommendedName>
</protein>
<evidence type="ECO:0000313" key="1">
    <source>
        <dbReference type="EMBL" id="KAK4233609.1"/>
    </source>
</evidence>
<accession>A0AAN7C1M5</accession>
<name>A0AAN7C1M5_9PEZI</name>
<dbReference type="EMBL" id="MU860514">
    <property type="protein sequence ID" value="KAK4233609.1"/>
    <property type="molecule type" value="Genomic_DNA"/>
</dbReference>
<evidence type="ECO:0008006" key="3">
    <source>
        <dbReference type="Google" id="ProtNLM"/>
    </source>
</evidence>
<proteinExistence type="predicted"/>
<organism evidence="1 2">
    <name type="scientific">Achaetomium macrosporum</name>
    <dbReference type="NCBI Taxonomy" id="79813"/>
    <lineage>
        <taxon>Eukaryota</taxon>
        <taxon>Fungi</taxon>
        <taxon>Dikarya</taxon>
        <taxon>Ascomycota</taxon>
        <taxon>Pezizomycotina</taxon>
        <taxon>Sordariomycetes</taxon>
        <taxon>Sordariomycetidae</taxon>
        <taxon>Sordariales</taxon>
        <taxon>Chaetomiaceae</taxon>
        <taxon>Achaetomium</taxon>
    </lineage>
</organism>
<comment type="caution">
    <text evidence="1">The sequence shown here is derived from an EMBL/GenBank/DDBJ whole genome shotgun (WGS) entry which is preliminary data.</text>
</comment>
<dbReference type="PANTHER" id="PTHR43712">
    <property type="entry name" value="PUTATIVE (AFU_ORTHOLOGUE AFUA_4G14580)-RELATED"/>
    <property type="match status" value="1"/>
</dbReference>
<gene>
    <name evidence="1" type="ORF">C8A03DRAFT_19340</name>
</gene>